<keyword evidence="2" id="KW-0378">Hydrolase</keyword>
<dbReference type="InterPro" id="IPR003305">
    <property type="entry name" value="CenC_carb-bd"/>
</dbReference>
<sequence>MRKFLTVLLTLAVVFQVMSPSVLAKKDKGDERIEHWEERGLLKGLNQKKNANASLSFSEYAILVGNLFNISSESMMEVFKETGYVKDSEKSAIKEADALNILQHVLPDSLTSELEEGSNQPLKRNDAILMIDSLVQGYFYKEGNYKDEQITGNAWINHSDIALIDSTVEGDLYISEGADPGNIQLENTTVSGSVYIDEKLQNKVQAVDSDLGNVVIVDKDQKESDWSLVWSDEFVSSKIDQSKWSHDTGNWLVDENGEGVSPGWGNNELQYYTDSSENSFIDDGKLVIEAKEEEKSDPFGSYDYTSAKLTSKGLFSQKYGKFEARMKLPEGQGFWPAFWMMPEDEVYGDWPVSGEIDIMEAAGKDTSEIGGTIHYGEEYPNNTYKGTEYHFPEGEDYTDFHTYSVEWEPGEIRWYVDGELYQTLDNWFGKGENQSDKYAFPAPFDQEFYLIMNLAVGGWYGGNPDESTEFPGTMEVDYVRAYELTGRDYKEPVEPVVEKDELPEDAKQPLEDGNLIYDNEYNEPFTIIDQHEDEFDENYWNFVQLPDFQGSGTIEKEEVEGHSFAKTSVTDPGNALWSLQLIQKLAILEGNTYKVTFDAKSDTNRNIMTKVSGGEERGFANYSGEKTIELSDQVQSYEYTFTLNQDTDLGARIEFNMGSNGTAPVSIGNVRVENITGEQQENNTKPPLADGNLIYNGTFDQGDMTRTNYWELVTSEQSSAEMIVSEEQREMQVDIQNEGLNPEDVQLKQTGLPLDQGEDYELTFKARAEQNKTIEVELVSEDGSESYVSETLTLTEEMEDYTVEFTMPESAPKGQLTFMVGGQPGDVYLDNVRMIQTSIDIELYPLQNGDFSSGLNHWTEYIHFDAQANVSADEGVLNVGIQEGGNEDWGVLIEQQDLSLTNGITYVLSFNASSSVARDIEVTLENADYHRYFNETVALNEEEQRFDFEFDMTADDQASLKFLMGNVSEEHNISLDDVVLQVKNASEYDVE</sequence>
<dbReference type="InterPro" id="IPR050546">
    <property type="entry name" value="Glycosyl_Hydrlase_16"/>
</dbReference>
<dbReference type="Pfam" id="PF00722">
    <property type="entry name" value="Glyco_hydro_16"/>
    <property type="match status" value="1"/>
</dbReference>
<dbReference type="EMBL" id="JBHTBY010000017">
    <property type="protein sequence ID" value="MFC7322512.1"/>
    <property type="molecule type" value="Genomic_DNA"/>
</dbReference>
<organism evidence="4 5">
    <name type="scientific">Halobacillus campisalis</name>
    <dbReference type="NCBI Taxonomy" id="435909"/>
    <lineage>
        <taxon>Bacteria</taxon>
        <taxon>Bacillati</taxon>
        <taxon>Bacillota</taxon>
        <taxon>Bacilli</taxon>
        <taxon>Bacillales</taxon>
        <taxon>Bacillaceae</taxon>
        <taxon>Halobacillus</taxon>
    </lineage>
</organism>
<dbReference type="SUPFAM" id="SSF49899">
    <property type="entry name" value="Concanavalin A-like lectins/glucanases"/>
    <property type="match status" value="1"/>
</dbReference>
<dbReference type="InterPro" id="IPR013320">
    <property type="entry name" value="ConA-like_dom_sf"/>
</dbReference>
<evidence type="ECO:0000256" key="1">
    <source>
        <dbReference type="ARBA" id="ARBA00006865"/>
    </source>
</evidence>
<dbReference type="CDD" id="cd08023">
    <property type="entry name" value="GH16_laminarinase_like"/>
    <property type="match status" value="1"/>
</dbReference>
<protein>
    <submittedName>
        <fullName evidence="4">Carbohydrate binding domain-containing protein</fullName>
    </submittedName>
</protein>
<reference evidence="5" key="1">
    <citation type="journal article" date="2019" name="Int. J. Syst. Evol. Microbiol.">
        <title>The Global Catalogue of Microorganisms (GCM) 10K type strain sequencing project: providing services to taxonomists for standard genome sequencing and annotation.</title>
        <authorList>
            <consortium name="The Broad Institute Genomics Platform"/>
            <consortium name="The Broad Institute Genome Sequencing Center for Infectious Disease"/>
            <person name="Wu L."/>
            <person name="Ma J."/>
        </authorList>
    </citation>
    <scope>NUCLEOTIDE SEQUENCE [LARGE SCALE GENOMIC DNA]</scope>
    <source>
        <strain evidence="5">CCUG 73951</strain>
    </source>
</reference>
<dbReference type="PROSITE" id="PS51762">
    <property type="entry name" value="GH16_2"/>
    <property type="match status" value="1"/>
</dbReference>
<dbReference type="Gene3D" id="2.60.120.260">
    <property type="entry name" value="Galactose-binding domain-like"/>
    <property type="match status" value="3"/>
</dbReference>
<comment type="similarity">
    <text evidence="1">Belongs to the glycosyl hydrolase 16 family.</text>
</comment>
<comment type="caution">
    <text evidence="4">The sequence shown here is derived from an EMBL/GenBank/DDBJ whole genome shotgun (WGS) entry which is preliminary data.</text>
</comment>
<dbReference type="InterPro" id="IPR008979">
    <property type="entry name" value="Galactose-bd-like_sf"/>
</dbReference>
<dbReference type="InterPro" id="IPR000757">
    <property type="entry name" value="Beta-glucanase-like"/>
</dbReference>
<keyword evidence="5" id="KW-1185">Reference proteome</keyword>
<dbReference type="SUPFAM" id="SSF49785">
    <property type="entry name" value="Galactose-binding domain-like"/>
    <property type="match status" value="3"/>
</dbReference>
<evidence type="ECO:0000259" key="3">
    <source>
        <dbReference type="PROSITE" id="PS51762"/>
    </source>
</evidence>
<evidence type="ECO:0000313" key="4">
    <source>
        <dbReference type="EMBL" id="MFC7322512.1"/>
    </source>
</evidence>
<proteinExistence type="inferred from homology"/>
<accession>A0ABW2K9N6</accession>
<dbReference type="Pfam" id="PF02018">
    <property type="entry name" value="CBM_4_9"/>
    <property type="match status" value="3"/>
</dbReference>
<feature type="domain" description="GH16" evidence="3">
    <location>
        <begin position="228"/>
        <end position="487"/>
    </location>
</feature>
<dbReference type="Gene3D" id="2.60.120.200">
    <property type="match status" value="1"/>
</dbReference>
<evidence type="ECO:0000256" key="2">
    <source>
        <dbReference type="ARBA" id="ARBA00022801"/>
    </source>
</evidence>
<dbReference type="PANTHER" id="PTHR10963:SF55">
    <property type="entry name" value="GLYCOSIDE HYDROLASE FAMILY 16 PROTEIN"/>
    <property type="match status" value="1"/>
</dbReference>
<evidence type="ECO:0000313" key="5">
    <source>
        <dbReference type="Proteomes" id="UP001596494"/>
    </source>
</evidence>
<dbReference type="RefSeq" id="WP_289214892.1">
    <property type="nucleotide sequence ID" value="NZ_JAPVRC010000002.1"/>
</dbReference>
<gene>
    <name evidence="4" type="ORF">ACFQMN_16740</name>
</gene>
<dbReference type="Proteomes" id="UP001596494">
    <property type="component" value="Unassembled WGS sequence"/>
</dbReference>
<name>A0ABW2K9N6_9BACI</name>
<dbReference type="PANTHER" id="PTHR10963">
    <property type="entry name" value="GLYCOSYL HYDROLASE-RELATED"/>
    <property type="match status" value="1"/>
</dbReference>